<reference evidence="3 4" key="1">
    <citation type="submission" date="2017-12" db="EMBL/GenBank/DDBJ databases">
        <title>Sequencing, de novo assembly and annotation of complete genome of a new Thraustochytrid species, strain FCC1311.</title>
        <authorList>
            <person name="Sedici K."/>
            <person name="Godart F."/>
            <person name="Aiese Cigliano R."/>
            <person name="Sanseverino W."/>
            <person name="Barakat M."/>
            <person name="Ortet P."/>
            <person name="Marechal E."/>
            <person name="Cagnac O."/>
            <person name="Amato A."/>
        </authorList>
    </citation>
    <scope>NUCLEOTIDE SEQUENCE [LARGE SCALE GENOMIC DNA]</scope>
</reference>
<dbReference type="Pfam" id="PF05057">
    <property type="entry name" value="DUF676"/>
    <property type="match status" value="2"/>
</dbReference>
<dbReference type="OrthoDB" id="273452at2759"/>
<feature type="domain" description="DUF676" evidence="2">
    <location>
        <begin position="577"/>
        <end position="637"/>
    </location>
</feature>
<proteinExistence type="predicted"/>
<evidence type="ECO:0000259" key="2">
    <source>
        <dbReference type="Pfam" id="PF05057"/>
    </source>
</evidence>
<dbReference type="InParanoid" id="A0A2R5GGK6"/>
<dbReference type="InterPro" id="IPR022122">
    <property type="entry name" value="DUF3657"/>
</dbReference>
<sequence length="828" mass="91784">MLFGTALRVPSSSGADCAYTYTHPWSGFGTRSDGRLQAARVTRGGELCVLVWRSTALAAMASLQAAVEVGVCLMTFNNVDLNQQGYVLYRLSLSVAKGADELRLAAQDSDHDAAVVQGKRNKNAKDPRQGLGAHADAPVGDRATPYACFESDMELSHVEGRKVVDSMRHQSSASISGLNDVYYSKGFIVRYVDEKRQLNDGVHFRIEVDALKERDIALRLCICLERAPIPVARETEPPEFEILAARTVQLNRVGEGLHEYVPIIFDDFLKTGFALLETTVHACVTNLKYEPDASGLRLAQYLLSGREDRDLDDTIDEDFAQDLEMTRRNCIFLLRSSHASLAACVDLLIRKIELADAQSFSSGGIPVEPLAPVEVAPRLAGGSDGARNVEEFATAFSTELETWSSTLLLAWHGFLQNLQSFTGKVRRDLKSAWLEKATDKVGEIVLRERVPVAEFKSSTSAETCRKREEVAAKIRQCQVQIRQFHREKVEDFEMFEDDASHPILFEQRYETRPLSSSSSFSAAKLDTDEPSRTASMPDALTQDVGLARAASPPPAPLVEVKENVEGEDLGVPEDIRDVVVFVHGYLGSSWDLRAFRNYLLIVEPDTITLLSKANEEDTDSDIEVLGTRLANEVKAFLVRTFAGETFKLGRLSLLSMSSPHLGARAMKSTLVKYGLWAMRHWRKASALGQLALTDFARGGSVKDTYVYKLSESETGLRNFSHVVLISSHQDQYVPYHSARVEYLEPGPYTTKADVSLAHEMCDNLLAEVDPAKVTRVDIAFQFDSLRTNRMDKFIGRAAHICILDSAALSLTLLLHFKELFAPTIKCPT</sequence>
<organism evidence="3 4">
    <name type="scientific">Hondaea fermentalgiana</name>
    <dbReference type="NCBI Taxonomy" id="2315210"/>
    <lineage>
        <taxon>Eukaryota</taxon>
        <taxon>Sar</taxon>
        <taxon>Stramenopiles</taxon>
        <taxon>Bigyra</taxon>
        <taxon>Labyrinthulomycetes</taxon>
        <taxon>Thraustochytrida</taxon>
        <taxon>Thraustochytriidae</taxon>
        <taxon>Hondaea</taxon>
    </lineage>
</organism>
<dbReference type="PANTHER" id="PTHR12482">
    <property type="entry name" value="LIPASE ROG1-RELATED-RELATED"/>
    <property type="match status" value="1"/>
</dbReference>
<comment type="caution">
    <text evidence="3">The sequence shown here is derived from an EMBL/GenBank/DDBJ whole genome shotgun (WGS) entry which is preliminary data.</text>
</comment>
<name>A0A2R5GGK6_9STRA</name>
<accession>A0A2R5GGK6</accession>
<dbReference type="EMBL" id="BEYU01000049">
    <property type="protein sequence ID" value="GBG28888.1"/>
    <property type="molecule type" value="Genomic_DNA"/>
</dbReference>
<dbReference type="InterPro" id="IPR044294">
    <property type="entry name" value="Lipase-like"/>
</dbReference>
<evidence type="ECO:0000313" key="3">
    <source>
        <dbReference type="EMBL" id="GBG28888.1"/>
    </source>
</evidence>
<dbReference type="InterPro" id="IPR007751">
    <property type="entry name" value="DUF676_lipase-like"/>
</dbReference>
<protein>
    <submittedName>
        <fullName evidence="3">Protein FAM135A</fullName>
    </submittedName>
</protein>
<keyword evidence="4" id="KW-1185">Reference proteome</keyword>
<dbReference type="Pfam" id="PF12394">
    <property type="entry name" value="DUF3657"/>
    <property type="match status" value="1"/>
</dbReference>
<dbReference type="AlphaFoldDB" id="A0A2R5GGK6"/>
<feature type="region of interest" description="Disordered" evidence="1">
    <location>
        <begin position="113"/>
        <end position="137"/>
    </location>
</feature>
<gene>
    <name evidence="3" type="ORF">FCC1311_051092</name>
</gene>
<evidence type="ECO:0000256" key="1">
    <source>
        <dbReference type="SAM" id="MobiDB-lite"/>
    </source>
</evidence>
<evidence type="ECO:0000313" key="4">
    <source>
        <dbReference type="Proteomes" id="UP000241890"/>
    </source>
</evidence>
<dbReference type="PANTHER" id="PTHR12482:SF5">
    <property type="entry name" value="DUF676 DOMAIN-CONTAINING PROTEIN"/>
    <property type="match status" value="1"/>
</dbReference>
<feature type="domain" description="DUF676" evidence="2">
    <location>
        <begin position="651"/>
        <end position="737"/>
    </location>
</feature>
<dbReference type="Proteomes" id="UP000241890">
    <property type="component" value="Unassembled WGS sequence"/>
</dbReference>